<dbReference type="Gene3D" id="1.20.1740.10">
    <property type="entry name" value="Amino acid/polyamine transporter I"/>
    <property type="match status" value="1"/>
</dbReference>
<keyword evidence="3" id="KW-0813">Transport</keyword>
<evidence type="ECO:0000259" key="12">
    <source>
        <dbReference type="Pfam" id="PF08403"/>
    </source>
</evidence>
<name>A0A1Y3BBP7_EURMA</name>
<dbReference type="GO" id="GO:0055075">
    <property type="term" value="P:potassium ion homeostasis"/>
    <property type="evidence" value="ECO:0007669"/>
    <property type="project" value="TreeGrafter"/>
</dbReference>
<feature type="transmembrane region" description="Helical" evidence="10">
    <location>
        <begin position="253"/>
        <end position="274"/>
    </location>
</feature>
<dbReference type="Pfam" id="PF08403">
    <property type="entry name" value="AA_permease_N"/>
    <property type="match status" value="1"/>
</dbReference>
<dbReference type="AlphaFoldDB" id="A0A1Y3BBP7"/>
<evidence type="ECO:0000256" key="3">
    <source>
        <dbReference type="ARBA" id="ARBA00022448"/>
    </source>
</evidence>
<dbReference type="EMBL" id="MUJZ01028500">
    <property type="protein sequence ID" value="OTF78311.1"/>
    <property type="molecule type" value="Genomic_DNA"/>
</dbReference>
<feature type="domain" description="Amino acid permease N-terminal" evidence="12">
    <location>
        <begin position="92"/>
        <end position="147"/>
    </location>
</feature>
<evidence type="ECO:0000256" key="1">
    <source>
        <dbReference type="ARBA" id="ARBA00004651"/>
    </source>
</evidence>
<dbReference type="GO" id="GO:0008511">
    <property type="term" value="F:sodium:potassium:chloride symporter activity"/>
    <property type="evidence" value="ECO:0007669"/>
    <property type="project" value="TreeGrafter"/>
</dbReference>
<dbReference type="GO" id="GO:0055064">
    <property type="term" value="P:chloride ion homeostasis"/>
    <property type="evidence" value="ECO:0007669"/>
    <property type="project" value="TreeGrafter"/>
</dbReference>
<dbReference type="GO" id="GO:0005886">
    <property type="term" value="C:plasma membrane"/>
    <property type="evidence" value="ECO:0007669"/>
    <property type="project" value="UniProtKB-SubCell"/>
</dbReference>
<keyword evidence="6" id="KW-0915">Sodium</keyword>
<dbReference type="GO" id="GO:0055078">
    <property type="term" value="P:sodium ion homeostasis"/>
    <property type="evidence" value="ECO:0007669"/>
    <property type="project" value="TreeGrafter"/>
</dbReference>
<evidence type="ECO:0000256" key="4">
    <source>
        <dbReference type="ARBA" id="ARBA00022692"/>
    </source>
</evidence>
<dbReference type="OrthoDB" id="2020542at2759"/>
<dbReference type="FunFam" id="1.20.1740.10:FF:000114">
    <property type="entry name" value="Solute carrier family 12 member 1"/>
    <property type="match status" value="1"/>
</dbReference>
<feature type="region of interest" description="Disordered" evidence="9">
    <location>
        <begin position="60"/>
        <end position="91"/>
    </location>
</feature>
<comment type="similarity">
    <text evidence="2">Belongs to the SLC12A transporter family.</text>
</comment>
<proteinExistence type="inferred from homology"/>
<feature type="transmembrane region" description="Helical" evidence="10">
    <location>
        <begin position="180"/>
        <end position="199"/>
    </location>
</feature>
<feature type="transmembrane region" description="Helical" evidence="10">
    <location>
        <begin position="205"/>
        <end position="232"/>
    </location>
</feature>
<dbReference type="InterPro" id="IPR004842">
    <property type="entry name" value="SLC12A_fam"/>
</dbReference>
<gene>
    <name evidence="13" type="ORF">BLA29_006814</name>
</gene>
<comment type="caution">
    <text evidence="13">The sequence shown here is derived from an EMBL/GenBank/DDBJ whole genome shotgun (WGS) entry which is preliminary data.</text>
</comment>
<feature type="transmembrane region" description="Helical" evidence="10">
    <location>
        <begin position="294"/>
        <end position="315"/>
    </location>
</feature>
<dbReference type="PANTHER" id="PTHR11827">
    <property type="entry name" value="SOLUTE CARRIER FAMILY 12, CATION COTRANSPORTERS"/>
    <property type="match status" value="1"/>
</dbReference>
<evidence type="ECO:0000256" key="9">
    <source>
        <dbReference type="SAM" id="MobiDB-lite"/>
    </source>
</evidence>
<keyword evidence="8" id="KW-0406">Ion transport</keyword>
<dbReference type="InterPro" id="IPR013612">
    <property type="entry name" value="AA_permease_N"/>
</dbReference>
<feature type="domain" description="Amino acid permease/ SLC12A" evidence="11">
    <location>
        <begin position="179"/>
        <end position="318"/>
    </location>
</feature>
<dbReference type="PANTHER" id="PTHR11827:SF103">
    <property type="entry name" value="SODIUM CHLORIDE COTRANSPORTER 69, ISOFORM E"/>
    <property type="match status" value="1"/>
</dbReference>
<keyword evidence="7 10" id="KW-0472">Membrane</keyword>
<dbReference type="GO" id="GO:1990573">
    <property type="term" value="P:potassium ion import across plasma membrane"/>
    <property type="evidence" value="ECO:0007669"/>
    <property type="project" value="TreeGrafter"/>
</dbReference>
<organism evidence="13 14">
    <name type="scientific">Euroglyphus maynei</name>
    <name type="common">Mayne's house dust mite</name>
    <dbReference type="NCBI Taxonomy" id="6958"/>
    <lineage>
        <taxon>Eukaryota</taxon>
        <taxon>Metazoa</taxon>
        <taxon>Ecdysozoa</taxon>
        <taxon>Arthropoda</taxon>
        <taxon>Chelicerata</taxon>
        <taxon>Arachnida</taxon>
        <taxon>Acari</taxon>
        <taxon>Acariformes</taxon>
        <taxon>Sarcoptiformes</taxon>
        <taxon>Astigmata</taxon>
        <taxon>Psoroptidia</taxon>
        <taxon>Analgoidea</taxon>
        <taxon>Pyroglyphidae</taxon>
        <taxon>Pyroglyphinae</taxon>
        <taxon>Euroglyphus</taxon>
    </lineage>
</organism>
<evidence type="ECO:0000313" key="14">
    <source>
        <dbReference type="Proteomes" id="UP000194236"/>
    </source>
</evidence>
<evidence type="ECO:0000256" key="10">
    <source>
        <dbReference type="SAM" id="Phobius"/>
    </source>
</evidence>
<evidence type="ECO:0000259" key="11">
    <source>
        <dbReference type="Pfam" id="PF00324"/>
    </source>
</evidence>
<reference evidence="13 14" key="1">
    <citation type="submission" date="2017-03" db="EMBL/GenBank/DDBJ databases">
        <title>Genome Survey of Euroglyphus maynei.</title>
        <authorList>
            <person name="Arlian L.G."/>
            <person name="Morgan M.S."/>
            <person name="Rider S.D."/>
        </authorList>
    </citation>
    <scope>NUCLEOTIDE SEQUENCE [LARGE SCALE GENOMIC DNA]</scope>
    <source>
        <strain evidence="13">Arlian Lab</strain>
        <tissue evidence="13">Whole body</tissue>
    </source>
</reference>
<keyword evidence="8" id="KW-0739">Sodium transport</keyword>
<dbReference type="GO" id="GO:0006884">
    <property type="term" value="P:cell volume homeostasis"/>
    <property type="evidence" value="ECO:0007669"/>
    <property type="project" value="TreeGrafter"/>
</dbReference>
<protein>
    <recommendedName>
        <fullName evidence="15">Amino acid permease/ SLC12A domain-containing protein</fullName>
    </recommendedName>
</protein>
<keyword evidence="4 10" id="KW-0812">Transmembrane</keyword>
<evidence type="ECO:0000256" key="7">
    <source>
        <dbReference type="ARBA" id="ARBA00023136"/>
    </source>
</evidence>
<comment type="subcellular location">
    <subcellularLocation>
        <location evidence="1">Cell membrane</location>
        <topology evidence="1">Multi-pass membrane protein</topology>
    </subcellularLocation>
</comment>
<evidence type="ECO:0000313" key="13">
    <source>
        <dbReference type="EMBL" id="OTF78311.1"/>
    </source>
</evidence>
<keyword evidence="14" id="KW-1185">Reference proteome</keyword>
<evidence type="ECO:0000256" key="2">
    <source>
        <dbReference type="ARBA" id="ARBA00010593"/>
    </source>
</evidence>
<dbReference type="Pfam" id="PF00324">
    <property type="entry name" value="AA_permease"/>
    <property type="match status" value="1"/>
</dbReference>
<evidence type="ECO:0000256" key="6">
    <source>
        <dbReference type="ARBA" id="ARBA00023053"/>
    </source>
</evidence>
<sequence length="319" mass="35282">MNNDKESSINNDDDGDNNHPNESIPLFKNNDSNVKIIKNESNEHAKNVKQLSVHYQTDHQDNNKDITIEQQPQTSDQDDGNGTIRSNSAYGTHYDTKNLKSFKNYTREALPRMEFYRNLMSIVRFHGHGHGNRPTLDELHGNQTSISLDNPSEKGMNSPISPMNGIDPSKVIKFGWIKGVLVRNLLNIWGVILFLRLSWVGGQTGLIYGILIILLASICTTLTAMSMSAICTNGEVKGGGTYYMISRSLGPEFGGAIGIIFSLANAVAVAMYTVGFAETLRDVFWPEDDSINTIRIISCITVVVLLAIVFIGTAWEAKV</sequence>
<evidence type="ECO:0000256" key="5">
    <source>
        <dbReference type="ARBA" id="ARBA00022989"/>
    </source>
</evidence>
<feature type="region of interest" description="Disordered" evidence="9">
    <location>
        <begin position="1"/>
        <end position="31"/>
    </location>
</feature>
<keyword evidence="5 10" id="KW-1133">Transmembrane helix</keyword>
<dbReference type="Proteomes" id="UP000194236">
    <property type="component" value="Unassembled WGS sequence"/>
</dbReference>
<accession>A0A1Y3BBP7</accession>
<evidence type="ECO:0008006" key="15">
    <source>
        <dbReference type="Google" id="ProtNLM"/>
    </source>
</evidence>
<dbReference type="InterPro" id="IPR004841">
    <property type="entry name" value="AA-permease/SLC12A_dom"/>
</dbReference>
<evidence type="ECO:0000256" key="8">
    <source>
        <dbReference type="ARBA" id="ARBA00023201"/>
    </source>
</evidence>